<keyword evidence="3 12" id="KW-0521">NADP</keyword>
<feature type="binding site" evidence="12">
    <location>
        <begin position="100"/>
        <end position="103"/>
    </location>
    <ligand>
        <name>NAD(+)</name>
        <dbReference type="ChEBI" id="CHEBI:57540"/>
    </ligand>
</feature>
<evidence type="ECO:0000256" key="6">
    <source>
        <dbReference type="ARBA" id="ARBA00023027"/>
    </source>
</evidence>
<comment type="catalytic activity">
    <reaction evidence="10 12">
        <text>(S)-2,3,4,5-tetrahydrodipicolinate + NADP(+) + H2O = (2S,4S)-4-hydroxy-2,3,4,5-tetrahydrodipicolinate + NADPH + H(+)</text>
        <dbReference type="Rhea" id="RHEA:35331"/>
        <dbReference type="ChEBI" id="CHEBI:15377"/>
        <dbReference type="ChEBI" id="CHEBI:15378"/>
        <dbReference type="ChEBI" id="CHEBI:16845"/>
        <dbReference type="ChEBI" id="CHEBI:57783"/>
        <dbReference type="ChEBI" id="CHEBI:58349"/>
        <dbReference type="ChEBI" id="CHEBI:67139"/>
        <dbReference type="EC" id="1.17.1.8"/>
    </reaction>
</comment>
<comment type="subcellular location">
    <subcellularLocation>
        <location evidence="12">Cytoplasm</location>
    </subcellularLocation>
</comment>
<dbReference type="PIRSF" id="PIRSF000161">
    <property type="entry name" value="DHPR"/>
    <property type="match status" value="1"/>
</dbReference>
<feature type="binding site" evidence="12">
    <location>
        <begin position="75"/>
        <end position="77"/>
    </location>
    <ligand>
        <name>NAD(+)</name>
        <dbReference type="ChEBI" id="CHEBI:57540"/>
    </ligand>
</feature>
<comment type="catalytic activity">
    <reaction evidence="11 12">
        <text>(S)-2,3,4,5-tetrahydrodipicolinate + NAD(+) + H2O = (2S,4S)-4-hydroxy-2,3,4,5-tetrahydrodipicolinate + NADH + H(+)</text>
        <dbReference type="Rhea" id="RHEA:35323"/>
        <dbReference type="ChEBI" id="CHEBI:15377"/>
        <dbReference type="ChEBI" id="CHEBI:15378"/>
        <dbReference type="ChEBI" id="CHEBI:16845"/>
        <dbReference type="ChEBI" id="CHEBI:57540"/>
        <dbReference type="ChEBI" id="CHEBI:57945"/>
        <dbReference type="ChEBI" id="CHEBI:67139"/>
        <dbReference type="EC" id="1.17.1.8"/>
    </reaction>
</comment>
<evidence type="ECO:0000259" key="13">
    <source>
        <dbReference type="Pfam" id="PF01113"/>
    </source>
</evidence>
<evidence type="ECO:0000256" key="2">
    <source>
        <dbReference type="ARBA" id="ARBA00022605"/>
    </source>
</evidence>
<dbReference type="PANTHER" id="PTHR20836:SF0">
    <property type="entry name" value="4-HYDROXY-TETRAHYDRODIPICOLINATE REDUCTASE 1, CHLOROPLASTIC-RELATED"/>
    <property type="match status" value="1"/>
</dbReference>
<comment type="pathway">
    <text evidence="8 12">Amino-acid biosynthesis; L-lysine biosynthesis via DAP pathway; (S)-tetrahydrodipicolinate from L-aspartate: step 4/4.</text>
</comment>
<keyword evidence="4 12" id="KW-0220">Diaminopimelate biosynthesis</keyword>
<feature type="binding site" evidence="12">
    <location>
        <begin position="145"/>
        <end position="146"/>
    </location>
    <ligand>
        <name>(S)-2,3,4,5-tetrahydrodipicolinate</name>
        <dbReference type="ChEBI" id="CHEBI:16845"/>
    </ligand>
</feature>
<dbReference type="SUPFAM" id="SSF55347">
    <property type="entry name" value="Glyceraldehyde-3-phosphate dehydrogenase-like, C-terminal domain"/>
    <property type="match status" value="1"/>
</dbReference>
<feature type="domain" description="Dihydrodipicolinate reductase N-terminal" evidence="13">
    <location>
        <begin position="1"/>
        <end position="103"/>
    </location>
</feature>
<comment type="caution">
    <text evidence="12">Lacks conserved residue(s) required for the propagation of feature annotation.</text>
</comment>
<dbReference type="CDD" id="cd02274">
    <property type="entry name" value="DHDPR_N"/>
    <property type="match status" value="1"/>
</dbReference>
<accession>A0ABR9T8K4</accession>
<keyword evidence="2 12" id="KW-0028">Amino-acid biosynthesis</keyword>
<gene>
    <name evidence="12 15" type="primary">dapB</name>
    <name evidence="15" type="ORF">C4F40_13220</name>
</gene>
<dbReference type="NCBIfam" id="TIGR00036">
    <property type="entry name" value="dapB"/>
    <property type="match status" value="1"/>
</dbReference>
<dbReference type="HAMAP" id="MF_00102">
    <property type="entry name" value="DapB"/>
    <property type="match status" value="1"/>
</dbReference>
<feature type="domain" description="Dihydrodipicolinate reductase C-terminal" evidence="14">
    <location>
        <begin position="106"/>
        <end position="241"/>
    </location>
</feature>
<evidence type="ECO:0000256" key="4">
    <source>
        <dbReference type="ARBA" id="ARBA00022915"/>
    </source>
</evidence>
<evidence type="ECO:0000256" key="9">
    <source>
        <dbReference type="ARBA" id="ARBA00038983"/>
    </source>
</evidence>
<evidence type="ECO:0000256" key="8">
    <source>
        <dbReference type="ARBA" id="ARBA00037922"/>
    </source>
</evidence>
<dbReference type="RefSeq" id="WP_196939628.1">
    <property type="nucleotide sequence ID" value="NZ_MU158690.1"/>
</dbReference>
<feature type="binding site" evidence="12">
    <location>
        <position position="31"/>
    </location>
    <ligand>
        <name>NAD(+)</name>
        <dbReference type="ChEBI" id="CHEBI:57540"/>
    </ligand>
</feature>
<keyword evidence="5 12" id="KW-0560">Oxidoreductase</keyword>
<comment type="similarity">
    <text evidence="1 12">Belongs to the DapB family.</text>
</comment>
<comment type="caution">
    <text evidence="12">Was originally thought to be a dihydrodipicolinate reductase (DHDPR), catalyzing the conversion of dihydrodipicolinate to tetrahydrodipicolinate. However, it was shown in E.coli that the substrate of the enzymatic reaction is not dihydrodipicolinate (DHDP) but in fact (2S,4S)-4-hydroxy-2,3,4,5-tetrahydrodipicolinic acid (HTPA), the product released by the DapA-catalyzed reaction.</text>
</comment>
<dbReference type="InterPro" id="IPR022663">
    <property type="entry name" value="DapB_C"/>
</dbReference>
<dbReference type="InterPro" id="IPR036291">
    <property type="entry name" value="NAD(P)-bd_dom_sf"/>
</dbReference>
<sequence length="254" mass="28292">MKIVLLGYGKMGQLIEKFAMKRGHEVVLIVDENNRSSIDLEDLEEADVAIDFSTPHAALDNISLCFEADLPLVVGTTGWYDHLQEVKETCLESNQSLLYGSNFSIGVNIFFHINKLLAKAIDPYKQYDVQVEEIHHIHKLDAPSGTAITIAEGILENSSTKNKWVNDVVGEGEEIIAKSDELLIESLRIEEVPGTHTVLYSSEVDQIEFKHTAHNRDGFALGAVIAAEWLQGKKGFFQVTEIFDFNQVSGDRSS</sequence>
<dbReference type="PANTHER" id="PTHR20836">
    <property type="entry name" value="DIHYDRODIPICOLINATE REDUCTASE"/>
    <property type="match status" value="1"/>
</dbReference>
<dbReference type="InterPro" id="IPR000846">
    <property type="entry name" value="DapB_N"/>
</dbReference>
<comment type="caution">
    <text evidence="15">The sequence shown here is derived from an EMBL/GenBank/DDBJ whole genome shotgun (WGS) entry which is preliminary data.</text>
</comment>
<dbReference type="Gene3D" id="3.30.360.10">
    <property type="entry name" value="Dihydrodipicolinate Reductase, domain 2"/>
    <property type="match status" value="1"/>
</dbReference>
<dbReference type="Gene3D" id="3.40.50.720">
    <property type="entry name" value="NAD(P)-binding Rossmann-like Domain"/>
    <property type="match status" value="1"/>
</dbReference>
<dbReference type="Pfam" id="PF05173">
    <property type="entry name" value="DapB_C"/>
    <property type="match status" value="1"/>
</dbReference>
<dbReference type="InterPro" id="IPR023940">
    <property type="entry name" value="DHDPR_bac"/>
</dbReference>
<feature type="active site" description="Proton donor/acceptor" evidence="12">
    <location>
        <position position="135"/>
    </location>
</feature>
<dbReference type="SUPFAM" id="SSF51735">
    <property type="entry name" value="NAD(P)-binding Rossmann-fold domains"/>
    <property type="match status" value="1"/>
</dbReference>
<keyword evidence="7 12" id="KW-0457">Lysine biosynthesis</keyword>
<keyword evidence="6 12" id="KW-0520">NAD</keyword>
<dbReference type="EC" id="1.17.1.8" evidence="9 12"/>
<evidence type="ECO:0000313" key="16">
    <source>
        <dbReference type="Proteomes" id="UP000618319"/>
    </source>
</evidence>
<dbReference type="Proteomes" id="UP000618319">
    <property type="component" value="Unassembled WGS sequence"/>
</dbReference>
<evidence type="ECO:0000259" key="14">
    <source>
        <dbReference type="Pfam" id="PF05173"/>
    </source>
</evidence>
<feature type="binding site" evidence="12">
    <location>
        <position position="136"/>
    </location>
    <ligand>
        <name>(S)-2,3,4,5-tetrahydrodipicolinate</name>
        <dbReference type="ChEBI" id="CHEBI:16845"/>
    </ligand>
</feature>
<dbReference type="EMBL" id="PSKQ01000021">
    <property type="protein sequence ID" value="MBE8721680.1"/>
    <property type="molecule type" value="Genomic_DNA"/>
</dbReference>
<keyword evidence="12" id="KW-0963">Cytoplasm</keyword>
<name>A0ABR9T8K4_9SPHI</name>
<organism evidence="15 16">
    <name type="scientific">Sphingobacterium pedocola</name>
    <dbReference type="NCBI Taxonomy" id="2082722"/>
    <lineage>
        <taxon>Bacteria</taxon>
        <taxon>Pseudomonadati</taxon>
        <taxon>Bacteroidota</taxon>
        <taxon>Sphingobacteriia</taxon>
        <taxon>Sphingobacteriales</taxon>
        <taxon>Sphingobacteriaceae</taxon>
        <taxon>Sphingobacterium</taxon>
    </lineage>
</organism>
<evidence type="ECO:0000256" key="1">
    <source>
        <dbReference type="ARBA" id="ARBA00006642"/>
    </source>
</evidence>
<evidence type="ECO:0000256" key="5">
    <source>
        <dbReference type="ARBA" id="ARBA00023002"/>
    </source>
</evidence>
<keyword evidence="16" id="KW-1185">Reference proteome</keyword>
<evidence type="ECO:0000256" key="10">
    <source>
        <dbReference type="ARBA" id="ARBA00049080"/>
    </source>
</evidence>
<comment type="subunit">
    <text evidence="12">Homotetramer.</text>
</comment>
<evidence type="ECO:0000256" key="12">
    <source>
        <dbReference type="HAMAP-Rule" id="MF_00102"/>
    </source>
</evidence>
<reference evidence="15 16" key="1">
    <citation type="submission" date="2018-02" db="EMBL/GenBank/DDBJ databases">
        <title>Sphingobacterium KA21.</title>
        <authorList>
            <person name="Vasarhelyi B.M."/>
            <person name="Deshmukh S."/>
            <person name="Balint B."/>
            <person name="Kukolya J."/>
        </authorList>
    </citation>
    <scope>NUCLEOTIDE SEQUENCE [LARGE SCALE GENOMIC DNA]</scope>
    <source>
        <strain evidence="15 16">Ka21</strain>
    </source>
</reference>
<feature type="active site" description="Proton donor" evidence="12">
    <location>
        <position position="139"/>
    </location>
</feature>
<proteinExistence type="inferred from homology"/>
<dbReference type="Pfam" id="PF01113">
    <property type="entry name" value="DapB_N"/>
    <property type="match status" value="1"/>
</dbReference>
<protein>
    <recommendedName>
        <fullName evidence="9 12">4-hydroxy-tetrahydrodipicolinate reductase</fullName>
        <shortName evidence="12">HTPA reductase</shortName>
        <ecNumber evidence="9 12">1.17.1.8</ecNumber>
    </recommendedName>
</protein>
<comment type="function">
    <text evidence="12">Catalyzes the conversion of 4-hydroxy-tetrahydrodipicolinate (HTPA) to tetrahydrodipicolinate.</text>
</comment>
<evidence type="ECO:0000256" key="11">
    <source>
        <dbReference type="ARBA" id="ARBA00049396"/>
    </source>
</evidence>
<evidence type="ECO:0000256" key="3">
    <source>
        <dbReference type="ARBA" id="ARBA00022857"/>
    </source>
</evidence>
<evidence type="ECO:0000256" key="7">
    <source>
        <dbReference type="ARBA" id="ARBA00023154"/>
    </source>
</evidence>
<evidence type="ECO:0000313" key="15">
    <source>
        <dbReference type="EMBL" id="MBE8721680.1"/>
    </source>
</evidence>